<evidence type="ECO:0000313" key="5">
    <source>
        <dbReference type="EMBL" id="OQR96540.1"/>
    </source>
</evidence>
<feature type="region of interest" description="Disordered" evidence="2">
    <location>
        <begin position="156"/>
        <end position="213"/>
    </location>
</feature>
<proteinExistence type="predicted"/>
<feature type="region of interest" description="Disordered" evidence="2">
    <location>
        <begin position="1604"/>
        <end position="1661"/>
    </location>
</feature>
<dbReference type="InterPro" id="IPR000048">
    <property type="entry name" value="IQ_motif_EF-hand-BS"/>
</dbReference>
<name>A0A1V9ZFD3_ACHHY</name>
<feature type="compositionally biased region" description="Basic residues" evidence="2">
    <location>
        <begin position="1552"/>
        <end position="1564"/>
    </location>
</feature>
<dbReference type="InterPro" id="IPR036020">
    <property type="entry name" value="WW_dom_sf"/>
</dbReference>
<dbReference type="PROSITE" id="PS50096">
    <property type="entry name" value="IQ"/>
    <property type="match status" value="6"/>
</dbReference>
<feature type="domain" description="WW" evidence="3">
    <location>
        <begin position="1738"/>
        <end position="1770"/>
    </location>
</feature>
<dbReference type="Proteomes" id="UP000243579">
    <property type="component" value="Unassembled WGS sequence"/>
</dbReference>
<feature type="compositionally biased region" description="Polar residues" evidence="2">
    <location>
        <begin position="1629"/>
        <end position="1650"/>
    </location>
</feature>
<keyword evidence="1" id="KW-0862">Zinc</keyword>
<evidence type="ECO:0000259" key="4">
    <source>
        <dbReference type="PROSITE" id="PS50119"/>
    </source>
</evidence>
<keyword evidence="6" id="KW-1185">Reference proteome</keyword>
<feature type="region of interest" description="Disordered" evidence="2">
    <location>
        <begin position="2513"/>
        <end position="2556"/>
    </location>
</feature>
<dbReference type="InterPro" id="IPR000315">
    <property type="entry name" value="Znf_B-box"/>
</dbReference>
<comment type="caution">
    <text evidence="5">The sequence shown here is derived from an EMBL/GenBank/DDBJ whole genome shotgun (WGS) entry which is preliminary data.</text>
</comment>
<feature type="region of interest" description="Disordered" evidence="2">
    <location>
        <begin position="1552"/>
        <end position="1572"/>
    </location>
</feature>
<dbReference type="STRING" id="1202772.A0A1V9ZFD3"/>
<feature type="compositionally biased region" description="Pro residues" evidence="2">
    <location>
        <begin position="163"/>
        <end position="175"/>
    </location>
</feature>
<organism evidence="5 6">
    <name type="scientific">Achlya hypogyna</name>
    <name type="common">Oomycete</name>
    <name type="synonym">Protoachlya hypogyna</name>
    <dbReference type="NCBI Taxonomy" id="1202772"/>
    <lineage>
        <taxon>Eukaryota</taxon>
        <taxon>Sar</taxon>
        <taxon>Stramenopiles</taxon>
        <taxon>Oomycota</taxon>
        <taxon>Saprolegniomycetes</taxon>
        <taxon>Saprolegniales</taxon>
        <taxon>Achlyaceae</taxon>
        <taxon>Achlya</taxon>
    </lineage>
</organism>
<dbReference type="GO" id="GO:0008270">
    <property type="term" value="F:zinc ion binding"/>
    <property type="evidence" value="ECO:0007669"/>
    <property type="project" value="UniProtKB-KW"/>
</dbReference>
<keyword evidence="1" id="KW-0479">Metal-binding</keyword>
<evidence type="ECO:0000256" key="1">
    <source>
        <dbReference type="PROSITE-ProRule" id="PRU00024"/>
    </source>
</evidence>
<dbReference type="EMBL" id="JNBR01000141">
    <property type="protein sequence ID" value="OQR96540.1"/>
    <property type="molecule type" value="Genomic_DNA"/>
</dbReference>
<dbReference type="SMART" id="SM00015">
    <property type="entry name" value="IQ"/>
    <property type="match status" value="12"/>
</dbReference>
<evidence type="ECO:0000313" key="6">
    <source>
        <dbReference type="Proteomes" id="UP000243579"/>
    </source>
</evidence>
<reference evidence="5 6" key="1">
    <citation type="journal article" date="2014" name="Genome Biol. Evol.">
        <title>The secreted proteins of Achlya hypogyna and Thraustotheca clavata identify the ancestral oomycete secretome and reveal gene acquisitions by horizontal gene transfer.</title>
        <authorList>
            <person name="Misner I."/>
            <person name="Blouin N."/>
            <person name="Leonard G."/>
            <person name="Richards T.A."/>
            <person name="Lane C.E."/>
        </authorList>
    </citation>
    <scope>NUCLEOTIDE SEQUENCE [LARGE SCALE GENOMIC DNA]</scope>
    <source>
        <strain evidence="5 6">ATCC 48635</strain>
    </source>
</reference>
<accession>A0A1V9ZFD3</accession>
<dbReference type="Gene3D" id="1.20.5.190">
    <property type="match status" value="1"/>
</dbReference>
<dbReference type="OrthoDB" id="191834at2759"/>
<feature type="compositionally biased region" description="Basic and acidic residues" evidence="2">
    <location>
        <begin position="2513"/>
        <end position="2533"/>
    </location>
</feature>
<evidence type="ECO:0000256" key="2">
    <source>
        <dbReference type="SAM" id="MobiDB-lite"/>
    </source>
</evidence>
<feature type="domain" description="B box-type" evidence="4">
    <location>
        <begin position="2318"/>
        <end position="2364"/>
    </location>
</feature>
<gene>
    <name evidence="5" type="ORF">ACHHYP_15426</name>
</gene>
<keyword evidence="1" id="KW-0863">Zinc-finger</keyword>
<evidence type="ECO:0000259" key="3">
    <source>
        <dbReference type="PROSITE" id="PS50020"/>
    </source>
</evidence>
<dbReference type="InterPro" id="IPR001202">
    <property type="entry name" value="WW_dom"/>
</dbReference>
<dbReference type="PROSITE" id="PS50020">
    <property type="entry name" value="WW_DOMAIN_2"/>
    <property type="match status" value="1"/>
</dbReference>
<dbReference type="PROSITE" id="PS50119">
    <property type="entry name" value="ZF_BBOX"/>
    <property type="match status" value="1"/>
</dbReference>
<dbReference type="SUPFAM" id="SSF51045">
    <property type="entry name" value="WW domain"/>
    <property type="match status" value="1"/>
</dbReference>
<sequence length="2638" mass="297093">MAGRKRLGPSEAPSSQEDIAWVAGLAKQQEVNMDDIMLQRPSFVNDTIAILRNQSNPIIARAMAARTLGLLMDRDAGLKRQLKLDSNVLVDALLQIVNHCRHTKSSSTDLRKIHVNCCLVISMLMEAPYGSTSGLGHVVSLNSELLVLAAPPKAMKRKAPEVPTSPLPSSSPSPSPNQQDDRIAQSTSAKDGRRPRSVLPRSRTKSRHTPMRSVLFGSEGAMVGLTATGEDLPLYEFDHRFAGYGVPQVFYPFQRPSSRLPDAPPRTTSAMRPRTYQKPSRAVKGSKLTTALAVTPNLVMPSKLFEESLPPGRRPFLLQPDHMLEIFASNQMPISLPFSHHSTRRTASSQSRLQPKPWGDVDPVALGPSFRQHSELQSLVYVPPVKRRQLLRPNEYDEALDMSSVAYKRRRLLAILHCPIEATTATTVARVAAQEHAAVMRGFSVALHSLQADEAALRRRLDCAIRNERNRLPLKFLFELPGGVGYCRDRIQRAMALWLEEFEANQQRVAWTQWKAVVEGGRYLARKGAFVRQAALKRLRLAMEIMVKAFLHKGYVKWVVTTRLDLWYARDAAARTIQPFVRRHFALRRCLAMHDAGPVNGVLADMYLAPPRPHLPFVIPLRIRLERRQLWKAAISVQAPFRGRRFRKFMKRQRMAAVRIQALVRKRLAVAYYRHVRRLIVRLQAAMRRYLAQTRYLALRAATQLVQRNWRGRLGRKFVRLVILAERRHVEVVWAATVRLQRVARGFLGRGAARRQRSLDARCVWAALLIQKAWYRRNGEATTFFLLGCLREKDADERHEAARLHHLGRVQKARTLQRYFKAFIVARRHAAAAVVQRAFWGYVARCQLAHLKLARAMHRRIKWWFRVHHARRQRTATRLQYWWRKAVPGRLLRHLAAVAQRLRAAEARATRAQRDGAATTIQALVHGAWTRAFVAKTRAAIAIQRVARGRLARRRVALLLRARRQRIAAAYMAVVIPQAVASVTEATMRRRGRDATTIQRYWRGCSCRQYLVAGWANDARRQSMAVRLQRIWRQNAQKRFAARLLTIQRRRVANPYGAFDSIVAIVEHAVAASLAHFDPYDPLVGLGLAAWLRRLGLEGLLDDVTKLGFKSVAALRGISDAQLAVLVKDKERRQTLQAALHYHEWLADARSQRRLIADLQRAHHRLDVPFAKVVANAAHQNEVVATARERYAAVELEARDFQHPPRALRHRQDTCAHQLRLATEALAMTEAERDRHTPVVAAAKEALEVAKRALKPMEEREMKAVFLQRSCLFVDSPEHIRRIFLDYFPNMDARALSFVASLRGKPVTSCQLLMFFSQHSTISEVKLHAPALTYSKLDAEIAKAETVRLLACCDVMQFAVERVAELVAVSVVAMADVHAASPLPIAATVLDGTHRAHGAKLPHRPLVWRQTLQRLAAMHTSALAVQRLWRSRQGRALLKSLRLASLRRQLQASYEADRLRQNVRSVWEADTKAMQAVLADRRAADAHAALVEELAQTLRFGYDQDWHDAYQAWYYVHAATGTMSWERPSYGVAEHVAGLRLQRAARKFLGRRRRKRHRRAQLRAVKKERERAHWEPQWMDRQRSVTLRIVAVATANTVTLQWTRTLEPRSRQPSASNVAAPEARPRRQSVMSLATPESRSRRQSGSNFASPESRPRQPSARNLVSPAPLLEALYLVFGAAYHKSVLREATAHRLVPTYARPPNAHASAIIEMLRAYAALRAALAPDRATVVGIRFTKVEMPFGWQTVEDNNHVYYYNALTSGVTWDRPEYTFEHEYAARAIQAAYQMFLGRKAFLKLLHSFSFVEHVHATIAAGASIGHVGFHLEGMPLSVYLCRLGLAKHVSAFAKTKHTVASFWTIPEAKWLSLGVVWSKEERALLKQAPRPGAHTSRRRWPLTPPMTPVPEKHGFLCVPTEKALQSMLLTHFTGQQGRVLGLVRAVKELPLPVSTKQLDMYVRLYSGRPQQATENLRAEIIPAQGTTEEAEVELWKLFQTSLRRCAVIATNLRLKHLAGCLLDAVAIANCIRGVAHDPKLAVAAVPLTPAQLAKVLPLVPNTRGLWEHNITTDRKLSVGQAALYLRAAGLEFCLRYVRSAVQLQATYRMSRLHRWYRALVAHRNRCATTVQLAWACSKARAARTWLLAEQRSEYEEHYVEASGLFFYVYTPTQERLNRPPVDEYGRPLPFRPLVVDRISKKHVLSWPWLASSNQAPEAAAFESNVVCSVCKNERASRVCDVCCTAGGDYVYYCFACYCLGHPPALQWHSYQPLNHVHAAPLRCVECTRYSSHRCLACKEDYCDRCFARIHSKGSRARHVVERYPPQAAVCIECEERVAIRRCTVCEDDLCEDCADRTHARGNKAAHAMAPVVQLLPDGGVHCATCAARAADTLCRHCHRQVCFVCLAGRHAAACLETQLATAKAALHGDALCADCGKPADRACTSCGDKYCSARWMGNPGCFERFHAKGKRIEHEWAPLPPRPAVPATGSMIELERQIAAARKAVDDAAAAEARTHAELLAQQREDDVRRNRAQAAEEKRAKRAAATPGDNQSPPKEGGKRKPRALPCAVAGCAEPVFGAQIYCAAHCTVQLLLATGLDAAEVGKVVRFAQEELASRQTQPSRLGKLLRDLRGIGDMSKLHGKGD</sequence>
<evidence type="ECO:0008006" key="7">
    <source>
        <dbReference type="Google" id="ProtNLM"/>
    </source>
</evidence>
<protein>
    <recommendedName>
        <fullName evidence="7">WW domain-containing protein</fullName>
    </recommendedName>
</protein>
<feature type="region of interest" description="Disordered" evidence="2">
    <location>
        <begin position="255"/>
        <end position="282"/>
    </location>
</feature>